<proteinExistence type="predicted"/>
<name>A0ABM5U8P2_9GAMM</name>
<sequence>MLTIWLHLRELKYIYVESNKSLYIVASCFQPYVFVSDV</sequence>
<dbReference type="EMBL" id="CP011923">
    <property type="protein sequence ID" value="AKN89376.1"/>
    <property type="molecule type" value="Genomic_DNA"/>
</dbReference>
<dbReference type="Proteomes" id="UP000035930">
    <property type="component" value="Chromosome"/>
</dbReference>
<reference evidence="1" key="1">
    <citation type="submission" date="2017-08" db="EMBL/GenBank/DDBJ databases">
        <title>Complete Genome Sequence of Francisella noatunensis subsp. orientalis strain FNO190.</title>
        <authorList>
            <person name="Pereira F.L."/>
            <person name="Goncalves L.A."/>
            <person name="Guilherme T.C."/>
            <person name="Soares S.C."/>
            <person name="Dorella F.A."/>
            <person name="Carvalho A.F."/>
            <person name="Leibowitz M.P."/>
            <person name="Leal C.A.G."/>
            <person name="Azevedo V.A.C."/>
            <person name="Figueiredo H.C.P."/>
        </authorList>
    </citation>
    <scope>NUCLEOTIDE SEQUENCE</scope>
    <source>
        <strain evidence="1">FNO190</strain>
    </source>
</reference>
<evidence type="ECO:0000313" key="2">
    <source>
        <dbReference type="Proteomes" id="UP000035930"/>
    </source>
</evidence>
<gene>
    <name evidence="1" type="ORF">FNO190_1810</name>
</gene>
<organism evidence="1 2">
    <name type="scientific">Francisella orientalis</name>
    <dbReference type="NCBI Taxonomy" id="299583"/>
    <lineage>
        <taxon>Bacteria</taxon>
        <taxon>Pseudomonadati</taxon>
        <taxon>Pseudomonadota</taxon>
        <taxon>Gammaproteobacteria</taxon>
        <taxon>Thiotrichales</taxon>
        <taxon>Francisellaceae</taxon>
        <taxon>Francisella</taxon>
    </lineage>
</organism>
<keyword evidence="2" id="KW-1185">Reference proteome</keyword>
<evidence type="ECO:0000313" key="1">
    <source>
        <dbReference type="EMBL" id="AKN89376.1"/>
    </source>
</evidence>
<accession>A0ABM5U8P2</accession>
<protein>
    <submittedName>
        <fullName evidence="1">Uncharacterized protein</fullName>
    </submittedName>
</protein>